<feature type="region of interest" description="Disordered" evidence="1">
    <location>
        <begin position="671"/>
        <end position="700"/>
    </location>
</feature>
<feature type="region of interest" description="Disordered" evidence="1">
    <location>
        <begin position="387"/>
        <end position="423"/>
    </location>
</feature>
<feature type="compositionally biased region" description="Pro residues" evidence="1">
    <location>
        <begin position="1"/>
        <end position="11"/>
    </location>
</feature>
<name>A0A292Q553_9PEZI</name>
<evidence type="ECO:0000313" key="3">
    <source>
        <dbReference type="Proteomes" id="UP001412239"/>
    </source>
</evidence>
<evidence type="ECO:0000256" key="1">
    <source>
        <dbReference type="SAM" id="MobiDB-lite"/>
    </source>
</evidence>
<feature type="region of interest" description="Disordered" evidence="1">
    <location>
        <begin position="550"/>
        <end position="610"/>
    </location>
</feature>
<sequence length="841" mass="89625">MSTMLAPPPALFPTKNPTDWSEAGTTDTPSTPSISASAATPAHVPIAPAAADTMSAGSRGVPMQTASTQTDDEVLSRPTGPAANRASDGSLLECQAEESGQGSDLDSPLPKPKQGAASHYLRRAEAHELPSFGNVGLANPEAAGAAAASLAHTSAKVVEIWKPDPISAAGAAACLAHANPGRVEPWKPTQGTGAGKAAIHALEDSNDRINPHTERHPPESSPLTGTQGAMQASSTGPASTPRHESGTKISGNAVTAASLAHMPMVRRASNAVEPAFERLVESDLNNAGGVSQQERRKSDILRAATISMSKRDCDIHSPDSPRQRNGVPSRERQRPATTPPSSHHPIYGPDLDVAACKVAAERLTLIGYDPEPSASLLGAKGAQASLSRSRSAMAEGASASDHGRRTDRNPSHSRENLTRLENKKRGENAVLLMATAQRNVQARMSGLDRQIADSKGLVRREDWEARARELAQADHDKRQHQNHGKVSIGGGGYMTLEEIDAIAARNVRPVLDGMTRKAEAERARVFAEKAGPAEERTELEEKKRLQEVWRAQEEETQEELKRARAMGKEEKRRKESEKRHLKERWQSFKTDSKRAKASNNGSNNQPVQLPAPIASNSDSNFSVHTPITPPPKEKKGLRALINKFRARRHFRNASGTGSKEFPTAGAMVTTNNNPSSNYNTAPSRYSNIPPPPAPQANGAQTLTTTPTLTEVALLGAPPPAPIATAPTCRNPSHKSSPVSSLHSSQCHGEIVPEVYVSDGDNGSGGAAHNSHSNSNNGPQRRKESDTENHSDGTEERDTFPGTPPVLVAMDRSGEQLPLEREASGGEPGNRSSVGSRFFENL</sequence>
<feature type="compositionally biased region" description="Basic and acidic residues" evidence="1">
    <location>
        <begin position="207"/>
        <end position="218"/>
    </location>
</feature>
<proteinExistence type="predicted"/>
<feature type="compositionally biased region" description="Polar residues" evidence="1">
    <location>
        <begin position="597"/>
        <end position="607"/>
    </location>
</feature>
<feature type="region of interest" description="Disordered" evidence="1">
    <location>
        <begin position="713"/>
        <end position="841"/>
    </location>
</feature>
<feature type="compositionally biased region" description="Low complexity" evidence="1">
    <location>
        <begin position="722"/>
        <end position="744"/>
    </location>
</feature>
<feature type="compositionally biased region" description="Basic and acidic residues" evidence="1">
    <location>
        <begin position="780"/>
        <end position="798"/>
    </location>
</feature>
<dbReference type="Proteomes" id="UP001412239">
    <property type="component" value="Unassembled WGS sequence"/>
</dbReference>
<gene>
    <name evidence="2" type="ORF">GSTUAT00002138001</name>
</gene>
<protein>
    <submittedName>
        <fullName evidence="2">Uncharacterized protein</fullName>
    </submittedName>
</protein>
<feature type="compositionally biased region" description="Basic and acidic residues" evidence="1">
    <location>
        <begin position="401"/>
        <end position="423"/>
    </location>
</feature>
<feature type="compositionally biased region" description="Low complexity" evidence="1">
    <location>
        <begin position="671"/>
        <end position="683"/>
    </location>
</feature>
<feature type="region of interest" description="Disordered" evidence="1">
    <location>
        <begin position="207"/>
        <end position="248"/>
    </location>
</feature>
<feature type="compositionally biased region" description="Polar residues" evidence="1">
    <location>
        <begin position="221"/>
        <end position="238"/>
    </location>
</feature>
<accession>A0A292Q553</accession>
<dbReference type="PANTHER" id="PTHR28298">
    <property type="entry name" value="EISOSOME PROTEIN 1"/>
    <property type="match status" value="1"/>
</dbReference>
<dbReference type="AlphaFoldDB" id="A0A292Q553"/>
<evidence type="ECO:0000313" key="2">
    <source>
        <dbReference type="EMBL" id="CUS13777.1"/>
    </source>
</evidence>
<feature type="region of interest" description="Disordered" evidence="1">
    <location>
        <begin position="1"/>
        <end position="118"/>
    </location>
</feature>
<feature type="compositionally biased region" description="Basic and acidic residues" evidence="1">
    <location>
        <begin position="550"/>
        <end position="594"/>
    </location>
</feature>
<dbReference type="InterPro" id="IPR024527">
    <property type="entry name" value="Eisosome1"/>
</dbReference>
<feature type="compositionally biased region" description="Basic and acidic residues" evidence="1">
    <location>
        <begin position="811"/>
        <end position="823"/>
    </location>
</feature>
<dbReference type="GO" id="GO:0070941">
    <property type="term" value="P:eisosome assembly"/>
    <property type="evidence" value="ECO:0007669"/>
    <property type="project" value="TreeGrafter"/>
</dbReference>
<feature type="compositionally biased region" description="Low complexity" evidence="1">
    <location>
        <begin position="25"/>
        <end position="42"/>
    </location>
</feature>
<dbReference type="Pfam" id="PF12757">
    <property type="entry name" value="Eisosome1"/>
    <property type="match status" value="1"/>
</dbReference>
<organism evidence="2 3">
    <name type="scientific">Tuber aestivum</name>
    <name type="common">summer truffle</name>
    <dbReference type="NCBI Taxonomy" id="59557"/>
    <lineage>
        <taxon>Eukaryota</taxon>
        <taxon>Fungi</taxon>
        <taxon>Dikarya</taxon>
        <taxon>Ascomycota</taxon>
        <taxon>Pezizomycotina</taxon>
        <taxon>Pezizomycetes</taxon>
        <taxon>Pezizales</taxon>
        <taxon>Tuberaceae</taxon>
        <taxon>Tuber</taxon>
    </lineage>
</organism>
<dbReference type="PANTHER" id="PTHR28298:SF1">
    <property type="entry name" value="EISOSOME PROTEIN 1"/>
    <property type="match status" value="1"/>
</dbReference>
<feature type="compositionally biased region" description="Basic and acidic residues" evidence="1">
    <location>
        <begin position="309"/>
        <end position="322"/>
    </location>
</feature>
<reference evidence="2" key="1">
    <citation type="submission" date="2015-10" db="EMBL/GenBank/DDBJ databases">
        <authorList>
            <person name="Regsiter A."/>
            <person name="william w."/>
        </authorList>
    </citation>
    <scope>NUCLEOTIDE SEQUENCE</scope>
    <source>
        <strain evidence="2">Montdore</strain>
    </source>
</reference>
<feature type="compositionally biased region" description="Low complexity" evidence="1">
    <location>
        <begin position="766"/>
        <end position="777"/>
    </location>
</feature>
<dbReference type="EMBL" id="LN890967">
    <property type="protein sequence ID" value="CUS13777.1"/>
    <property type="molecule type" value="Genomic_DNA"/>
</dbReference>
<feature type="region of interest" description="Disordered" evidence="1">
    <location>
        <begin position="307"/>
        <end position="348"/>
    </location>
</feature>
<keyword evidence="3" id="KW-1185">Reference proteome</keyword>